<feature type="region of interest" description="Disordered" evidence="2">
    <location>
        <begin position="642"/>
        <end position="702"/>
    </location>
</feature>
<evidence type="ECO:0000256" key="2">
    <source>
        <dbReference type="SAM" id="MobiDB-lite"/>
    </source>
</evidence>
<dbReference type="STRING" id="1884261.A0A5C3QQL2"/>
<feature type="compositionally biased region" description="Low complexity" evidence="2">
    <location>
        <begin position="157"/>
        <end position="167"/>
    </location>
</feature>
<reference evidence="3 4" key="1">
    <citation type="journal article" date="2019" name="Nat. Ecol. Evol.">
        <title>Megaphylogeny resolves global patterns of mushroom evolution.</title>
        <authorList>
            <person name="Varga T."/>
            <person name="Krizsan K."/>
            <person name="Foldi C."/>
            <person name="Dima B."/>
            <person name="Sanchez-Garcia M."/>
            <person name="Sanchez-Ramirez S."/>
            <person name="Szollosi G.J."/>
            <person name="Szarkandi J.G."/>
            <person name="Papp V."/>
            <person name="Albert L."/>
            <person name="Andreopoulos W."/>
            <person name="Angelini C."/>
            <person name="Antonin V."/>
            <person name="Barry K.W."/>
            <person name="Bougher N.L."/>
            <person name="Buchanan P."/>
            <person name="Buyck B."/>
            <person name="Bense V."/>
            <person name="Catcheside P."/>
            <person name="Chovatia M."/>
            <person name="Cooper J."/>
            <person name="Damon W."/>
            <person name="Desjardin D."/>
            <person name="Finy P."/>
            <person name="Geml J."/>
            <person name="Haridas S."/>
            <person name="Hughes K."/>
            <person name="Justo A."/>
            <person name="Karasinski D."/>
            <person name="Kautmanova I."/>
            <person name="Kiss B."/>
            <person name="Kocsube S."/>
            <person name="Kotiranta H."/>
            <person name="LaButti K.M."/>
            <person name="Lechner B.E."/>
            <person name="Liimatainen K."/>
            <person name="Lipzen A."/>
            <person name="Lukacs Z."/>
            <person name="Mihaltcheva S."/>
            <person name="Morgado L.N."/>
            <person name="Niskanen T."/>
            <person name="Noordeloos M.E."/>
            <person name="Ohm R.A."/>
            <person name="Ortiz-Santana B."/>
            <person name="Ovrebo C."/>
            <person name="Racz N."/>
            <person name="Riley R."/>
            <person name="Savchenko A."/>
            <person name="Shiryaev A."/>
            <person name="Soop K."/>
            <person name="Spirin V."/>
            <person name="Szebenyi C."/>
            <person name="Tomsovsky M."/>
            <person name="Tulloss R.E."/>
            <person name="Uehling J."/>
            <person name="Grigoriev I.V."/>
            <person name="Vagvolgyi C."/>
            <person name="Papp T."/>
            <person name="Martin F.M."/>
            <person name="Miettinen O."/>
            <person name="Hibbett D.S."/>
            <person name="Nagy L.G."/>
        </authorList>
    </citation>
    <scope>NUCLEOTIDE SEQUENCE [LARGE SCALE GENOMIC DNA]</scope>
    <source>
        <strain evidence="3 4">CBS 309.79</strain>
    </source>
</reference>
<feature type="compositionally biased region" description="Basic and acidic residues" evidence="2">
    <location>
        <begin position="238"/>
        <end position="248"/>
    </location>
</feature>
<protein>
    <submittedName>
        <fullName evidence="3">Uncharacterized protein</fullName>
    </submittedName>
</protein>
<dbReference type="AlphaFoldDB" id="A0A5C3QQL2"/>
<feature type="compositionally biased region" description="Basic and acidic residues" evidence="2">
    <location>
        <begin position="681"/>
        <end position="691"/>
    </location>
</feature>
<accession>A0A5C3QQL2</accession>
<dbReference type="OrthoDB" id="432685at2759"/>
<evidence type="ECO:0000313" key="4">
    <source>
        <dbReference type="Proteomes" id="UP000305067"/>
    </source>
</evidence>
<organism evidence="3 4">
    <name type="scientific">Pterulicium gracile</name>
    <dbReference type="NCBI Taxonomy" id="1884261"/>
    <lineage>
        <taxon>Eukaryota</taxon>
        <taxon>Fungi</taxon>
        <taxon>Dikarya</taxon>
        <taxon>Basidiomycota</taxon>
        <taxon>Agaricomycotina</taxon>
        <taxon>Agaricomycetes</taxon>
        <taxon>Agaricomycetidae</taxon>
        <taxon>Agaricales</taxon>
        <taxon>Pleurotineae</taxon>
        <taxon>Pterulaceae</taxon>
        <taxon>Pterulicium</taxon>
    </lineage>
</organism>
<sequence>MEETIYGAIQEHEHSYTNSNEEPAVPIKYGLDIISELSRVFGEMMSPSELEQFEQLIQSNPDLELTPAVLVPLIAMITKEKDSYGSPQSSPNEENVELPGRGRSNHAEASRSRSSSNESNGTAYHPSRPGSRGPPQTPKGPSPFDTKNRQRSTPLTAPSSWSKPAPASRRKSMDGSRSDSESNAPSSYGGPTPGRRRKTPSISTSPSGSQTPDWDSSFSDASSQSESFHRKPPQSPGYHDEHSDDVMKDINSLPMPVSGHDSDEDEDAAQGLIQDLQAYDRRSIMSSDASMDLESRHEALQKQTVGLQRLLDDKEKSFQSKLQQHEIELYDLTGTLEEVRQELTTAKKEEKELRAKERTQIHQISGLESDISKLNKQLEHARANYTNLQKQYQEQVSYSDKHREDMRSRDETIRGLRETIQVIDGDSEKRARDVQTYEERVVVLERELQVAQHHHAELEEQKQENLMLKETIDRLKYEMDEIRTLTTASLLPGGNNSGRNSTHGSLSRTLGAELSRVHYGPNDEANRSQEMTSSGDEDTNDEDTEGEEDVVQTIITRKKRKVASRAATRLEHYTFEETKEYSDIGIQYEPYEFFRSAGSQTVPPPKVVSAETQTIPPPTVAAVSMQTEAEPEAPLRVEMDIQTDPPVEEEEVIVKEESPRPITPEPEASSSSSTAVPPTPKVKEEPLHDDPPAYNQEQEERDWVVATDTLKKWHKGATIPMAASANGISADALAEWAALKKELGVDCLVIDKIIAESAKTGQPRDVTNRRKSGLYNIYNTYVVRGKDGNGPWAIGPYLSTTLVAITASAATALIVSHLAQTSSIPGGPTSFDRPAWNSFNTMPAGSEGFSADGTAVVFNLLGRVTGGAARMARGWPT</sequence>
<feature type="compositionally biased region" description="Low complexity" evidence="2">
    <location>
        <begin position="213"/>
        <end position="226"/>
    </location>
</feature>
<gene>
    <name evidence="3" type="ORF">BDV98DRAFT_367128</name>
</gene>
<evidence type="ECO:0000313" key="3">
    <source>
        <dbReference type="EMBL" id="TFL04275.1"/>
    </source>
</evidence>
<feature type="region of interest" description="Disordered" evidence="2">
    <location>
        <begin position="81"/>
        <end position="275"/>
    </location>
</feature>
<proteinExistence type="predicted"/>
<feature type="compositionally biased region" description="Low complexity" evidence="2">
    <location>
        <begin position="665"/>
        <end position="676"/>
    </location>
</feature>
<dbReference type="EMBL" id="ML178819">
    <property type="protein sequence ID" value="TFL04275.1"/>
    <property type="molecule type" value="Genomic_DNA"/>
</dbReference>
<name>A0A5C3QQL2_9AGAR</name>
<feature type="compositionally biased region" description="Basic and acidic residues" evidence="2">
    <location>
        <begin position="171"/>
        <end position="180"/>
    </location>
</feature>
<feature type="coiled-coil region" evidence="1">
    <location>
        <begin position="434"/>
        <end position="478"/>
    </location>
</feature>
<feature type="compositionally biased region" description="Polar residues" evidence="2">
    <location>
        <begin position="200"/>
        <end position="212"/>
    </location>
</feature>
<evidence type="ECO:0000256" key="1">
    <source>
        <dbReference type="SAM" id="Coils"/>
    </source>
</evidence>
<keyword evidence="4" id="KW-1185">Reference proteome</keyword>
<keyword evidence="1" id="KW-0175">Coiled coil</keyword>
<dbReference type="Proteomes" id="UP000305067">
    <property type="component" value="Unassembled WGS sequence"/>
</dbReference>
<feature type="compositionally biased region" description="Acidic residues" evidence="2">
    <location>
        <begin position="535"/>
        <end position="549"/>
    </location>
</feature>
<feature type="coiled-coil region" evidence="1">
    <location>
        <begin position="322"/>
        <end position="395"/>
    </location>
</feature>
<feature type="region of interest" description="Disordered" evidence="2">
    <location>
        <begin position="518"/>
        <end position="549"/>
    </location>
</feature>